<evidence type="ECO:0000256" key="3">
    <source>
        <dbReference type="ARBA" id="ARBA00022768"/>
    </source>
</evidence>
<dbReference type="FunFam" id="1.10.286.20:FF:000001">
    <property type="entry name" value="Elongation factor Ts"/>
    <property type="match status" value="1"/>
</dbReference>
<keyword evidence="3 5" id="KW-0251">Elongation factor</keyword>
<dbReference type="PANTHER" id="PTHR11741:SF0">
    <property type="entry name" value="ELONGATION FACTOR TS, MITOCHONDRIAL"/>
    <property type="match status" value="1"/>
</dbReference>
<gene>
    <name evidence="5" type="primary">tsf</name>
    <name evidence="7" type="ORF">D3Y59_16585</name>
</gene>
<evidence type="ECO:0000256" key="2">
    <source>
        <dbReference type="ARBA" id="ARBA00016956"/>
    </source>
</evidence>
<evidence type="ECO:0000259" key="6">
    <source>
        <dbReference type="Pfam" id="PF00889"/>
    </source>
</evidence>
<dbReference type="PANTHER" id="PTHR11741">
    <property type="entry name" value="ELONGATION FACTOR TS"/>
    <property type="match status" value="1"/>
</dbReference>
<dbReference type="OrthoDB" id="9808348at2"/>
<dbReference type="Gene3D" id="1.10.8.10">
    <property type="entry name" value="DNA helicase RuvA subunit, C-terminal domain"/>
    <property type="match status" value="1"/>
</dbReference>
<sequence length="278" mass="29617">MAITAQDVNKLRAMTGAGMMDCKKALTEANGDFEQAKDILRKQGQKIADKRSENTTAEGLVLASVSEDGTTGKLVALACETEPVAKVADFKALAQLAIDSAVKSNAATKEDLLAATQEDGRSLQEHITDLMGKIGEKIDVVAYESLTAEKVASYIHSDNKKGVLVALKNTGGVDVAGVGRDVAMQIVAMKPVAVDKDGVDSATVEREIEIGKEQARAEGKPEAMLEKIAQGKLNKFYKENTLLNQEFVKDSSVTIAQLLDKTSKGMTVTDFKRVAIGA</sequence>
<dbReference type="FunFam" id="1.10.8.10:FF:000001">
    <property type="entry name" value="Elongation factor Ts"/>
    <property type="match status" value="1"/>
</dbReference>
<evidence type="ECO:0000256" key="1">
    <source>
        <dbReference type="ARBA" id="ARBA00005532"/>
    </source>
</evidence>
<keyword evidence="5" id="KW-0963">Cytoplasm</keyword>
<evidence type="ECO:0000313" key="8">
    <source>
        <dbReference type="Proteomes" id="UP000262802"/>
    </source>
</evidence>
<dbReference type="Pfam" id="PF00889">
    <property type="entry name" value="EF_TS"/>
    <property type="match status" value="1"/>
</dbReference>
<dbReference type="PROSITE" id="PS01126">
    <property type="entry name" value="EF_TS_1"/>
    <property type="match status" value="1"/>
</dbReference>
<dbReference type="CDD" id="cd14275">
    <property type="entry name" value="UBA_EF-Ts"/>
    <property type="match status" value="1"/>
</dbReference>
<dbReference type="Gene3D" id="3.30.479.20">
    <property type="entry name" value="Elongation factor Ts, dimerisation domain"/>
    <property type="match status" value="2"/>
</dbReference>
<dbReference type="InterPro" id="IPR009060">
    <property type="entry name" value="UBA-like_sf"/>
</dbReference>
<dbReference type="InterPro" id="IPR001816">
    <property type="entry name" value="Transl_elong_EFTs/EF1B"/>
</dbReference>
<reference evidence="7 8" key="1">
    <citation type="submission" date="2018-09" db="EMBL/GenBank/DDBJ databases">
        <title>Hymenobacter medium sp. nov., isolated from R2A medium.</title>
        <authorList>
            <person name="Yingchao G."/>
        </authorList>
    </citation>
    <scope>NUCLEOTIDE SEQUENCE [LARGE SCALE GENOMIC DNA]</scope>
    <source>
        <strain evidence="8">sh-6</strain>
    </source>
</reference>
<dbReference type="GO" id="GO:0003746">
    <property type="term" value="F:translation elongation factor activity"/>
    <property type="evidence" value="ECO:0007669"/>
    <property type="project" value="UniProtKB-UniRule"/>
</dbReference>
<dbReference type="AlphaFoldDB" id="A0A3B7RC56"/>
<dbReference type="InterPro" id="IPR018101">
    <property type="entry name" value="Transl_elong_Ts_CS"/>
</dbReference>
<keyword evidence="8" id="KW-1185">Reference proteome</keyword>
<proteinExistence type="inferred from homology"/>
<evidence type="ECO:0000313" key="7">
    <source>
        <dbReference type="EMBL" id="AYA38521.1"/>
    </source>
</evidence>
<dbReference type="RefSeq" id="WP_119446053.1">
    <property type="nucleotide sequence ID" value="NZ_CP032317.1"/>
</dbReference>
<protein>
    <recommendedName>
        <fullName evidence="2 5">Elongation factor Ts</fullName>
        <shortName evidence="5">EF-Ts</shortName>
    </recommendedName>
</protein>
<evidence type="ECO:0000256" key="4">
    <source>
        <dbReference type="ARBA" id="ARBA00022917"/>
    </source>
</evidence>
<comment type="subcellular location">
    <subcellularLocation>
        <location evidence="5">Cytoplasm</location>
    </subcellularLocation>
</comment>
<dbReference type="GO" id="GO:0005737">
    <property type="term" value="C:cytoplasm"/>
    <property type="evidence" value="ECO:0007669"/>
    <property type="project" value="UniProtKB-SubCell"/>
</dbReference>
<dbReference type="InterPro" id="IPR036402">
    <property type="entry name" value="EF-Ts_dimer_sf"/>
</dbReference>
<comment type="function">
    <text evidence="5">Associates with the EF-Tu.GDP complex and induces the exchange of GDP to GTP. It remains bound to the aminoacyl-tRNA.EF-Tu.GTP complex up to the GTP hydrolysis stage on the ribosome.</text>
</comment>
<accession>A0A3B7RC56</accession>
<name>A0A3B7RC56_9BACT</name>
<dbReference type="KEGG" id="hyh:D3Y59_16585"/>
<dbReference type="NCBIfam" id="TIGR00116">
    <property type="entry name" value="tsf"/>
    <property type="match status" value="1"/>
</dbReference>
<keyword evidence="4 5" id="KW-0648">Protein biosynthesis</keyword>
<dbReference type="SUPFAM" id="SSF46934">
    <property type="entry name" value="UBA-like"/>
    <property type="match status" value="1"/>
</dbReference>
<comment type="similarity">
    <text evidence="1 5">Belongs to the EF-Ts family.</text>
</comment>
<dbReference type="Proteomes" id="UP000262802">
    <property type="component" value="Chromosome"/>
</dbReference>
<dbReference type="HAMAP" id="MF_00050">
    <property type="entry name" value="EF_Ts"/>
    <property type="match status" value="1"/>
</dbReference>
<dbReference type="EMBL" id="CP032317">
    <property type="protein sequence ID" value="AYA38521.1"/>
    <property type="molecule type" value="Genomic_DNA"/>
</dbReference>
<dbReference type="InterPro" id="IPR014039">
    <property type="entry name" value="Transl_elong_EFTs/EF1B_dimer"/>
</dbReference>
<comment type="caution">
    <text evidence="5">Lacks conserved residue(s) required for the propagation of feature annotation.</text>
</comment>
<dbReference type="SUPFAM" id="SSF54713">
    <property type="entry name" value="Elongation factor Ts (EF-Ts), dimerisation domain"/>
    <property type="match status" value="2"/>
</dbReference>
<evidence type="ECO:0000256" key="5">
    <source>
        <dbReference type="HAMAP-Rule" id="MF_00050"/>
    </source>
</evidence>
<feature type="domain" description="Translation elongation factor EFTs/EF1B dimerisation" evidence="6">
    <location>
        <begin position="73"/>
        <end position="277"/>
    </location>
</feature>
<dbReference type="Gene3D" id="1.10.286.20">
    <property type="match status" value="1"/>
</dbReference>
<organism evidence="7 8">
    <name type="scientific">Hymenobacter oligotrophus</name>
    <dbReference type="NCBI Taxonomy" id="2319843"/>
    <lineage>
        <taxon>Bacteria</taxon>
        <taxon>Pseudomonadati</taxon>
        <taxon>Bacteroidota</taxon>
        <taxon>Cytophagia</taxon>
        <taxon>Cytophagales</taxon>
        <taxon>Hymenobacteraceae</taxon>
        <taxon>Hymenobacter</taxon>
    </lineage>
</organism>